<gene>
    <name evidence="3" type="ORF">CE91St30_29040</name>
</gene>
<dbReference type="InterPro" id="IPR042229">
    <property type="entry name" value="Listeria/Bacterioides_rpt_sf"/>
</dbReference>
<dbReference type="PANTHER" id="PTHR30032">
    <property type="entry name" value="N-ACETYLMURAMOYL-L-ALANINE AMIDASE-RELATED"/>
    <property type="match status" value="1"/>
</dbReference>
<evidence type="ECO:0000256" key="1">
    <source>
        <dbReference type="ARBA" id="ARBA00004196"/>
    </source>
</evidence>
<evidence type="ECO:0000313" key="4">
    <source>
        <dbReference type="Proteomes" id="UP001320544"/>
    </source>
</evidence>
<dbReference type="Gene3D" id="3.40.50.12090">
    <property type="match status" value="1"/>
</dbReference>
<organism evidence="3 4">
    <name type="scientific">Raoultibacter timonensis</name>
    <dbReference type="NCBI Taxonomy" id="1907662"/>
    <lineage>
        <taxon>Bacteria</taxon>
        <taxon>Bacillati</taxon>
        <taxon>Actinomycetota</taxon>
        <taxon>Coriobacteriia</taxon>
        <taxon>Eggerthellales</taxon>
        <taxon>Eggerthellaceae</taxon>
        <taxon>Raoultibacter</taxon>
    </lineage>
</organism>
<dbReference type="Pfam" id="PF04122">
    <property type="entry name" value="CW_binding_2"/>
    <property type="match status" value="3"/>
</dbReference>
<dbReference type="Proteomes" id="UP001320544">
    <property type="component" value="Chromosome"/>
</dbReference>
<dbReference type="InterPro" id="IPR007253">
    <property type="entry name" value="Cell_wall-bd_2"/>
</dbReference>
<dbReference type="EMBL" id="AP025564">
    <property type="protein sequence ID" value="BDE97571.1"/>
    <property type="molecule type" value="Genomic_DNA"/>
</dbReference>
<reference evidence="3 4" key="1">
    <citation type="submission" date="2022-01" db="EMBL/GenBank/DDBJ databases">
        <title>Novel bile acid biosynthetic pathways are enriched in the microbiome of centenarians.</title>
        <authorList>
            <person name="Sato Y."/>
            <person name="Atarashi K."/>
            <person name="Plichta R.D."/>
            <person name="Arai Y."/>
            <person name="Sasajima S."/>
            <person name="Kearney M.S."/>
            <person name="Suda W."/>
            <person name="Takeshita K."/>
            <person name="Sasaki T."/>
            <person name="Okamoto S."/>
            <person name="Skelly N.A."/>
            <person name="Okamura Y."/>
            <person name="Vlamakis H."/>
            <person name="Li Y."/>
            <person name="Tanoue T."/>
            <person name="Takei H."/>
            <person name="Nittono H."/>
            <person name="Narushima S."/>
            <person name="Irie J."/>
            <person name="Itoh H."/>
            <person name="Moriya K."/>
            <person name="Sugiura Y."/>
            <person name="Suematsu M."/>
            <person name="Moritoki N."/>
            <person name="Shibata S."/>
            <person name="Littman R.D."/>
            <person name="Fischbach A.M."/>
            <person name="Uwamino Y."/>
            <person name="Inoue T."/>
            <person name="Honda A."/>
            <person name="Hattori M."/>
            <person name="Murai T."/>
            <person name="Xavier J.R."/>
            <person name="Hirose N."/>
            <person name="Honda K."/>
        </authorList>
    </citation>
    <scope>NUCLEOTIDE SEQUENCE [LARGE SCALE GENOMIC DNA]</scope>
    <source>
        <strain evidence="3 4">CE91-St30</strain>
    </source>
</reference>
<accession>A0ABM7WMF3</accession>
<dbReference type="Pfam" id="PF09479">
    <property type="entry name" value="Flg_new"/>
    <property type="match status" value="1"/>
</dbReference>
<keyword evidence="4" id="KW-1185">Reference proteome</keyword>
<evidence type="ECO:0008006" key="5">
    <source>
        <dbReference type="Google" id="ProtNLM"/>
    </source>
</evidence>
<protein>
    <recommendedName>
        <fullName evidence="5">Cell wall binding repeat protein</fullName>
    </recommendedName>
</protein>
<dbReference type="Gene3D" id="2.60.40.4270">
    <property type="entry name" value="Listeria-Bacteroides repeat domain"/>
    <property type="match status" value="1"/>
</dbReference>
<comment type="subcellular location">
    <subcellularLocation>
        <location evidence="1">Cell envelope</location>
    </subcellularLocation>
</comment>
<sequence>MNRKTVSSSRALRLVVAAMLALGLAPGFGLISPPHAKADDADSVSSIQPGDSADALADADADRAGGAEGGQDAASGEGAAEEDASADVGDSSFEDGAVAAEVLDIDGEAEDEGIELLAGAEIDLSSLAANSTIAIDGTNVVVGGATTAHDGTVTLKGSSSASDAVITVASDFQGTIVLDTVNLEKTDASSIAIQAGAVVDLKVRGSANSIKNTATSATRSYAVISVPAGATLTVSGETGADDDVLAVEATHIRANSSAAIFTTGATIGSAGNTDSGPITIENVALLVDARVENTDTATTMYPGAGFRGAIIGSGYIGVSGEILVSDAVVDIAATPVVAGSKAAGSVNGALIGSGSGNTSNYTNIPVTSGAITIERSEVTAVAKAVQGGNTGAVIGSGAYGSAGGKILLADSTVKAISGSSDTAYGAAIGSGRYGSVAAIEIDGGDVFAVVEASQGTYGAGIGSGEGKDTTTNRVSVGSILIDGNPTVVASSQVPRDSATTLFDTGLGLPVPASESTSGAGIGGGKDTDLTSLIINSGTIKAACLASSASGGGFAFGPGIGAGGRYSSGKGGVLGNLTINGGFIEATSNGWTSNSHAIGAGDGSNLNKGVVTINGGTVVAKSKPFSPTVSNGRAGIGAELVIINGGSVFSEYGNRRDTDIIGYGQSNWKNSQGENVFPSILTVGVASAAVTAGSVDGVACATTPSVGVYGINDVITNADGEVILWFPETATDVEGSVELTAFDGTDSKDYAIDYVRNSSVDRNYFDPSSWNAYRPAPMSQYVTVSFVTNTAQTVADARVEAGASVTEPTGLTKDDQVLEGWYTDAGFTAKWNFADPVTAAMTLHAKWEDPSPDVLTIARLFGADRFTTSKQVATYGRDIATEKTLIVASGDDQHFPDALAASSLSGARGNAPIVLTQPDYLGDAARSVVEAAHAVEKIYIIGSVYSVSAEVESALGAIHPEAEIVRLGGAARQQTAELIYEEVGASASKTAILARSMDFPDSLSVSSWAAATKSPVFLSSFDEQSFNRSTVDAIAAGGFDRVLVLGDENAIPQSAVDEVRNAAGLAPGDAIRLGGADRIETSLLIAEWATDPARDPSERLSFDNLAITRSDKHSDALAGGALQGMHGSVVLLTSTGAVHQGVLEKIEAASGDIAEIRFFGDEYSVALDVAKAYIKAIPCDEYAWKPDSSVIFDLD</sequence>
<dbReference type="PANTHER" id="PTHR30032:SF8">
    <property type="entry name" value="GERMINATION-SPECIFIC N-ACETYLMURAMOYL-L-ALANINE AMIDASE"/>
    <property type="match status" value="1"/>
</dbReference>
<evidence type="ECO:0000313" key="3">
    <source>
        <dbReference type="EMBL" id="BDE97571.1"/>
    </source>
</evidence>
<feature type="region of interest" description="Disordered" evidence="2">
    <location>
        <begin position="36"/>
        <end position="91"/>
    </location>
</feature>
<dbReference type="InterPro" id="IPR051922">
    <property type="entry name" value="Bact_Sporulation_Assoc"/>
</dbReference>
<proteinExistence type="predicted"/>
<name>A0ABM7WMF3_9ACTN</name>
<dbReference type="RefSeq" id="WP_244386936.1">
    <property type="nucleotide sequence ID" value="NZ_AP025564.1"/>
</dbReference>
<evidence type="ECO:0000256" key="2">
    <source>
        <dbReference type="SAM" id="MobiDB-lite"/>
    </source>
</evidence>
<dbReference type="InterPro" id="IPR013378">
    <property type="entry name" value="InlB-like_B-rpt"/>
</dbReference>